<dbReference type="AlphaFoldDB" id="A0A934IPR5"/>
<feature type="domain" description="Histidine kinase/HSP90-like ATPase" evidence="2">
    <location>
        <begin position="15"/>
        <end position="135"/>
    </location>
</feature>
<proteinExistence type="predicted"/>
<name>A0A934IPR5_9HYPH</name>
<dbReference type="InterPro" id="IPR050267">
    <property type="entry name" value="Anti-sigma-factor_SerPK"/>
</dbReference>
<dbReference type="CDD" id="cd16936">
    <property type="entry name" value="HATPase_RsbW-like"/>
    <property type="match status" value="1"/>
</dbReference>
<dbReference type="GO" id="GO:0005524">
    <property type="term" value="F:ATP binding"/>
    <property type="evidence" value="ECO:0007669"/>
    <property type="project" value="UniProtKB-KW"/>
</dbReference>
<dbReference type="InterPro" id="IPR036890">
    <property type="entry name" value="HATPase_C_sf"/>
</dbReference>
<gene>
    <name evidence="3" type="ORF">JCR33_11645</name>
</gene>
<evidence type="ECO:0000313" key="3">
    <source>
        <dbReference type="EMBL" id="MBJ3776348.1"/>
    </source>
</evidence>
<keyword evidence="1" id="KW-0723">Serine/threonine-protein kinase</keyword>
<keyword evidence="4" id="KW-1185">Reference proteome</keyword>
<reference evidence="3" key="1">
    <citation type="submission" date="2020-12" db="EMBL/GenBank/DDBJ databases">
        <title>Bacterial taxonomy.</title>
        <authorList>
            <person name="Pan X."/>
        </authorList>
    </citation>
    <scope>NUCLEOTIDE SEQUENCE</scope>
    <source>
        <strain evidence="3">B2012</strain>
    </source>
</reference>
<keyword evidence="1" id="KW-0418">Kinase</keyword>
<evidence type="ECO:0000313" key="4">
    <source>
        <dbReference type="Proteomes" id="UP000609531"/>
    </source>
</evidence>
<keyword evidence="3" id="KW-0547">Nucleotide-binding</keyword>
<evidence type="ECO:0000259" key="2">
    <source>
        <dbReference type="Pfam" id="PF13581"/>
    </source>
</evidence>
<dbReference type="PANTHER" id="PTHR35526">
    <property type="entry name" value="ANTI-SIGMA-F FACTOR RSBW-RELATED"/>
    <property type="match status" value="1"/>
</dbReference>
<accession>A0A934IPR5</accession>
<organism evidence="3 4">
    <name type="scientific">Acuticoccus mangrovi</name>
    <dbReference type="NCBI Taxonomy" id="2796142"/>
    <lineage>
        <taxon>Bacteria</taxon>
        <taxon>Pseudomonadati</taxon>
        <taxon>Pseudomonadota</taxon>
        <taxon>Alphaproteobacteria</taxon>
        <taxon>Hyphomicrobiales</taxon>
        <taxon>Amorphaceae</taxon>
        <taxon>Acuticoccus</taxon>
    </lineage>
</organism>
<dbReference type="PANTHER" id="PTHR35526:SF6">
    <property type="entry name" value="SLR1861 PROTEIN"/>
    <property type="match status" value="1"/>
</dbReference>
<dbReference type="EMBL" id="JAEKJA010000008">
    <property type="protein sequence ID" value="MBJ3776348.1"/>
    <property type="molecule type" value="Genomic_DNA"/>
</dbReference>
<evidence type="ECO:0000256" key="1">
    <source>
        <dbReference type="ARBA" id="ARBA00022527"/>
    </source>
</evidence>
<protein>
    <submittedName>
        <fullName evidence="3">ATP-binding protein</fullName>
    </submittedName>
</protein>
<dbReference type="InterPro" id="IPR003594">
    <property type="entry name" value="HATPase_dom"/>
</dbReference>
<dbReference type="Proteomes" id="UP000609531">
    <property type="component" value="Unassembled WGS sequence"/>
</dbReference>
<dbReference type="Pfam" id="PF13581">
    <property type="entry name" value="HATPase_c_2"/>
    <property type="match status" value="1"/>
</dbReference>
<keyword evidence="1" id="KW-0808">Transferase</keyword>
<dbReference type="GO" id="GO:0004674">
    <property type="term" value="F:protein serine/threonine kinase activity"/>
    <property type="evidence" value="ECO:0007669"/>
    <property type="project" value="UniProtKB-KW"/>
</dbReference>
<sequence length="141" mass="15336">MDEVDKAIDLILTTMDDLDRMVEAVEAFGETQQLPMATVMHLNLILEELIANVINHGAAPGGPRVAVSVSRDGADIVGEVRDNGIAFDPLSRPAPDVTMPLDERPIGGLGVHLVRTLTRDLSYRRDDAHNVTRFVLAIEKG</sequence>
<dbReference type="SUPFAM" id="SSF55874">
    <property type="entry name" value="ATPase domain of HSP90 chaperone/DNA topoisomerase II/histidine kinase"/>
    <property type="match status" value="1"/>
</dbReference>
<comment type="caution">
    <text evidence="3">The sequence shown here is derived from an EMBL/GenBank/DDBJ whole genome shotgun (WGS) entry which is preliminary data.</text>
</comment>
<dbReference type="Gene3D" id="3.30.565.10">
    <property type="entry name" value="Histidine kinase-like ATPase, C-terminal domain"/>
    <property type="match status" value="1"/>
</dbReference>
<keyword evidence="3" id="KW-0067">ATP-binding</keyword>
<dbReference type="RefSeq" id="WP_198882251.1">
    <property type="nucleotide sequence ID" value="NZ_JAEKJA010000008.1"/>
</dbReference>